<feature type="compositionally biased region" description="Polar residues" evidence="3">
    <location>
        <begin position="1"/>
        <end position="10"/>
    </location>
</feature>
<dbReference type="InterPro" id="IPR013612">
    <property type="entry name" value="AA_permease_N"/>
</dbReference>
<dbReference type="EMBL" id="SCEB01000530">
    <property type="protein sequence ID" value="RXM98887.1"/>
    <property type="molecule type" value="Genomic_DNA"/>
</dbReference>
<evidence type="ECO:0000256" key="3">
    <source>
        <dbReference type="SAM" id="MobiDB-lite"/>
    </source>
</evidence>
<dbReference type="AlphaFoldDB" id="A0A662YQN0"/>
<evidence type="ECO:0000313" key="5">
    <source>
        <dbReference type="EMBL" id="RXM98887.1"/>
    </source>
</evidence>
<feature type="domain" description="Amino acid permease N-terminal" evidence="4">
    <location>
        <begin position="90"/>
        <end position="141"/>
    </location>
</feature>
<keyword evidence="6" id="KW-1185">Reference proteome</keyword>
<keyword evidence="2" id="KW-0813">Transport</keyword>
<evidence type="ECO:0000256" key="2">
    <source>
        <dbReference type="ARBA" id="ARBA00022448"/>
    </source>
</evidence>
<accession>A0A662YQN0</accession>
<evidence type="ECO:0000259" key="4">
    <source>
        <dbReference type="Pfam" id="PF08403"/>
    </source>
</evidence>
<comment type="caution">
    <text evidence="5">The sequence shown here is derived from an EMBL/GenBank/DDBJ whole genome shotgun (WGS) entry which is preliminary data.</text>
</comment>
<proteinExistence type="predicted"/>
<name>A0A662YQN0_ACIRT</name>
<feature type="region of interest" description="Disordered" evidence="3">
    <location>
        <begin position="1"/>
        <end position="58"/>
    </location>
</feature>
<protein>
    <submittedName>
        <fullName evidence="5">Solute carrier family 12 member 2</fullName>
    </submittedName>
</protein>
<dbReference type="GO" id="GO:0005886">
    <property type="term" value="C:plasma membrane"/>
    <property type="evidence" value="ECO:0007669"/>
    <property type="project" value="UniProtKB-SubCell"/>
</dbReference>
<dbReference type="Pfam" id="PF08403">
    <property type="entry name" value="AA_permease_N"/>
    <property type="match status" value="1"/>
</dbReference>
<sequence>MSTKPTTASPDATGDKPASDSSKQASSQHPPGGEEAKGRFRVVNFVDPSGAESPPELNAVNTEGFQNGDTVMSEGSLHSSTGGHHHYYYDTHTNTYYLRTFGHNTIDAVPRIDFYRQTAAPLGEKLLRPSLAELHDELDKCDVDGLLEEIPLMLPLEVQCSVTQLTLYPIGNYL</sequence>
<organism evidence="5 6">
    <name type="scientific">Acipenser ruthenus</name>
    <name type="common">Sterlet sturgeon</name>
    <dbReference type="NCBI Taxonomy" id="7906"/>
    <lineage>
        <taxon>Eukaryota</taxon>
        <taxon>Metazoa</taxon>
        <taxon>Chordata</taxon>
        <taxon>Craniata</taxon>
        <taxon>Vertebrata</taxon>
        <taxon>Euteleostomi</taxon>
        <taxon>Actinopterygii</taxon>
        <taxon>Chondrostei</taxon>
        <taxon>Acipenseriformes</taxon>
        <taxon>Acipenseridae</taxon>
        <taxon>Acipenser</taxon>
    </lineage>
</organism>
<dbReference type="Proteomes" id="UP000289886">
    <property type="component" value="Unassembled WGS sequence"/>
</dbReference>
<feature type="compositionally biased region" description="Polar residues" evidence="3">
    <location>
        <begin position="19"/>
        <end position="29"/>
    </location>
</feature>
<gene>
    <name evidence="5" type="ORF">EOD39_12498</name>
</gene>
<comment type="subcellular location">
    <subcellularLocation>
        <location evidence="1">Cell membrane</location>
        <topology evidence="1">Multi-pass membrane protein</topology>
    </subcellularLocation>
</comment>
<evidence type="ECO:0000313" key="6">
    <source>
        <dbReference type="Proteomes" id="UP000289886"/>
    </source>
</evidence>
<evidence type="ECO:0000256" key="1">
    <source>
        <dbReference type="ARBA" id="ARBA00004651"/>
    </source>
</evidence>
<reference evidence="5 6" key="1">
    <citation type="submission" date="2019-01" db="EMBL/GenBank/DDBJ databases">
        <title>Draft Genome and Complete Hox-Cluster Characterization of the Sterlet Sturgeon (Acipenser ruthenus).</title>
        <authorList>
            <person name="Wei Q."/>
        </authorList>
    </citation>
    <scope>NUCLEOTIDE SEQUENCE [LARGE SCALE GENOMIC DNA]</scope>
    <source>
        <strain evidence="5">WHYD16114868_AA</strain>
        <tissue evidence="5">Blood</tissue>
    </source>
</reference>